<proteinExistence type="predicted"/>
<evidence type="ECO:0000313" key="2">
    <source>
        <dbReference type="EMBL" id="GGF98583.1"/>
    </source>
</evidence>
<feature type="signal peptide" evidence="1">
    <location>
        <begin position="1"/>
        <end position="25"/>
    </location>
</feature>
<comment type="caution">
    <text evidence="2">The sequence shown here is derived from an EMBL/GenBank/DDBJ whole genome shotgun (WGS) entry which is preliminary data.</text>
</comment>
<protein>
    <submittedName>
        <fullName evidence="2">Uncharacterized protein</fullName>
    </submittedName>
</protein>
<accession>A0ABQ1VTV1</accession>
<keyword evidence="1" id="KW-0732">Signal</keyword>
<dbReference type="PROSITE" id="PS51257">
    <property type="entry name" value="PROKAR_LIPOPROTEIN"/>
    <property type="match status" value="1"/>
</dbReference>
<dbReference type="Proteomes" id="UP000608420">
    <property type="component" value="Unassembled WGS sequence"/>
</dbReference>
<keyword evidence="3" id="KW-1185">Reference proteome</keyword>
<name>A0ABQ1VTV1_9BACL</name>
<gene>
    <name evidence="2" type="ORF">GCM10010913_20500</name>
</gene>
<feature type="chain" id="PRO_5046186093" evidence="1">
    <location>
        <begin position="26"/>
        <end position="345"/>
    </location>
</feature>
<organism evidence="2 3">
    <name type="scientific">Paenibacillus aceti</name>
    <dbReference type="NCBI Taxonomy" id="1820010"/>
    <lineage>
        <taxon>Bacteria</taxon>
        <taxon>Bacillati</taxon>
        <taxon>Bacillota</taxon>
        <taxon>Bacilli</taxon>
        <taxon>Bacillales</taxon>
        <taxon>Paenibacillaceae</taxon>
        <taxon>Paenibacillus</taxon>
    </lineage>
</organism>
<evidence type="ECO:0000313" key="3">
    <source>
        <dbReference type="Proteomes" id="UP000608420"/>
    </source>
</evidence>
<dbReference type="RefSeq" id="WP_162944195.1">
    <property type="nucleotide sequence ID" value="NZ_BMIW01000012.1"/>
</dbReference>
<dbReference type="EMBL" id="BMIW01000012">
    <property type="protein sequence ID" value="GGF98583.1"/>
    <property type="molecule type" value="Genomic_DNA"/>
</dbReference>
<evidence type="ECO:0000256" key="1">
    <source>
        <dbReference type="SAM" id="SignalP"/>
    </source>
</evidence>
<reference evidence="3" key="1">
    <citation type="journal article" date="2019" name="Int. J. Syst. Evol. Microbiol.">
        <title>The Global Catalogue of Microorganisms (GCM) 10K type strain sequencing project: providing services to taxonomists for standard genome sequencing and annotation.</title>
        <authorList>
            <consortium name="The Broad Institute Genomics Platform"/>
            <consortium name="The Broad Institute Genome Sequencing Center for Infectious Disease"/>
            <person name="Wu L."/>
            <person name="Ma J."/>
        </authorList>
    </citation>
    <scope>NUCLEOTIDE SEQUENCE [LARGE SCALE GENOMIC DNA]</scope>
    <source>
        <strain evidence="3">CGMCC 1.15420</strain>
    </source>
</reference>
<sequence length="345" mass="38128">MRKIVLAIMMSVSLCLLLAGCFGSAKETTVNNNLNSSPGEDSPADIFANDPSQIGMGMFSYGIVAPNDDQQVYEYTGEEVHIPFKVTGLDEEVSSDFGLLVFVDGLAQPYRIQANPAEPSAEQLMHKFSLKYEETEEFDIVFTPVSGQKGDKVGVVFATILQPDYKPENENKPNYGIYHSLSATLSQEIEFQADLSGDKMLQPYKDAVTEDIPEEIKNQAETVLTDGSSDYLDETTVNELLPEDPDQNLITAANGKAKLKFRIYGGLETTYRTTIFVNHTPVQVKGADYIETTLQKGKMNTVEIELDTSAYDKLNTIYAISVVSGKDYLTNNNSPLKTKSLLLYN</sequence>